<keyword evidence="2" id="KW-0812">Transmembrane</keyword>
<dbReference type="RefSeq" id="XP_009220212.1">
    <property type="nucleotide sequence ID" value="XM_009221948.1"/>
</dbReference>
<name>J3NSB1_GAET3</name>
<evidence type="ECO:0000256" key="1">
    <source>
        <dbReference type="SAM" id="MobiDB-lite"/>
    </source>
</evidence>
<evidence type="ECO:0000313" key="3">
    <source>
        <dbReference type="EMBL" id="EJT79067.1"/>
    </source>
</evidence>
<feature type="transmembrane region" description="Helical" evidence="2">
    <location>
        <begin position="47"/>
        <end position="67"/>
    </location>
</feature>
<reference evidence="3" key="3">
    <citation type="submission" date="2010-09" db="EMBL/GenBank/DDBJ databases">
        <title>Annotation of Gaeumannomyces graminis var. tritici R3-111a-1.</title>
        <authorList>
            <consortium name="The Broad Institute Genome Sequencing Platform"/>
            <person name="Ma L.-J."/>
            <person name="Dead R."/>
            <person name="Young S.K."/>
            <person name="Zeng Q."/>
            <person name="Gargeya S."/>
            <person name="Fitzgerald M."/>
            <person name="Haas B."/>
            <person name="Abouelleil A."/>
            <person name="Alvarado L."/>
            <person name="Arachchi H.M."/>
            <person name="Berlin A."/>
            <person name="Brown A."/>
            <person name="Chapman S.B."/>
            <person name="Chen Z."/>
            <person name="Dunbar C."/>
            <person name="Freedman E."/>
            <person name="Gearin G."/>
            <person name="Gellesch M."/>
            <person name="Goldberg J."/>
            <person name="Griggs A."/>
            <person name="Gujja S."/>
            <person name="Heiman D."/>
            <person name="Howarth C."/>
            <person name="Larson L."/>
            <person name="Lui A."/>
            <person name="MacDonald P.J.P."/>
            <person name="Mehta T."/>
            <person name="Montmayeur A."/>
            <person name="Murphy C."/>
            <person name="Neiman D."/>
            <person name="Pearson M."/>
            <person name="Priest M."/>
            <person name="Roberts A."/>
            <person name="Saif S."/>
            <person name="Shea T."/>
            <person name="Shenoy N."/>
            <person name="Sisk P."/>
            <person name="Stolte C."/>
            <person name="Sykes S."/>
            <person name="Yandava C."/>
            <person name="Wortman J."/>
            <person name="Nusbaum C."/>
            <person name="Birren B."/>
        </authorList>
    </citation>
    <scope>NUCLEOTIDE SEQUENCE</scope>
    <source>
        <strain evidence="3">R3-111a-1</strain>
    </source>
</reference>
<protein>
    <submittedName>
        <fullName evidence="3 4">Uncharacterized protein</fullName>
    </submittedName>
</protein>
<gene>
    <name evidence="4" type="primary">20344614</name>
    <name evidence="3" type="ORF">GGTG_04156</name>
</gene>
<reference evidence="4" key="4">
    <citation type="journal article" date="2015" name="G3 (Bethesda)">
        <title>Genome sequences of three phytopathogenic species of the Magnaporthaceae family of fungi.</title>
        <authorList>
            <person name="Okagaki L.H."/>
            <person name="Nunes C.C."/>
            <person name="Sailsbery J."/>
            <person name="Clay B."/>
            <person name="Brown D."/>
            <person name="John T."/>
            <person name="Oh Y."/>
            <person name="Young N."/>
            <person name="Fitzgerald M."/>
            <person name="Haas B.J."/>
            <person name="Zeng Q."/>
            <person name="Young S."/>
            <person name="Adiconis X."/>
            <person name="Fan L."/>
            <person name="Levin J.Z."/>
            <person name="Mitchell T.K."/>
            <person name="Okubara P.A."/>
            <person name="Farman M.L."/>
            <person name="Kohn L.M."/>
            <person name="Birren B."/>
            <person name="Ma L.-J."/>
            <person name="Dean R.A."/>
        </authorList>
    </citation>
    <scope>NUCLEOTIDE SEQUENCE</scope>
    <source>
        <strain evidence="4">R3-111a-1</strain>
    </source>
</reference>
<dbReference type="GeneID" id="20344614"/>
<dbReference type="EMBL" id="GL385396">
    <property type="protein sequence ID" value="EJT79067.1"/>
    <property type="molecule type" value="Genomic_DNA"/>
</dbReference>
<dbReference type="VEuPathDB" id="FungiDB:GGTG_04156"/>
<proteinExistence type="predicted"/>
<evidence type="ECO:0000313" key="4">
    <source>
        <dbReference type="EnsemblFungi" id="EJT79067"/>
    </source>
</evidence>
<keyword evidence="2" id="KW-0472">Membrane</keyword>
<dbReference type="AlphaFoldDB" id="J3NSB1"/>
<keyword evidence="5" id="KW-1185">Reference proteome</keyword>
<accession>J3NSB1</accession>
<dbReference type="Proteomes" id="UP000006039">
    <property type="component" value="Unassembled WGS sequence"/>
</dbReference>
<evidence type="ECO:0000313" key="5">
    <source>
        <dbReference type="Proteomes" id="UP000006039"/>
    </source>
</evidence>
<sequence>MTRSPRVSSRAYRAQAPLSSRSSHIAHTSPFQQSHIHIPPDMSLSTAAIVGVAIGSAVAGALITALTEGNDQEARRKFALALDCFLPSKEPKVGWLRSLRDGIYYSANRYVKQFIDANAQGVEIDESTFAALALPPGEWRRLLEPGADREHIMATFICRFLMSRMAANSDLATTLLPPDIAATYQRLLTMPATKAFSSSSGWLS</sequence>
<evidence type="ECO:0000256" key="2">
    <source>
        <dbReference type="SAM" id="Phobius"/>
    </source>
</evidence>
<reference evidence="3" key="2">
    <citation type="submission" date="2010-07" db="EMBL/GenBank/DDBJ databases">
        <authorList>
            <consortium name="The Broad Institute Genome Sequencing Platform"/>
            <consortium name="Broad Institute Genome Sequencing Center for Infectious Disease"/>
            <person name="Ma L.-J."/>
            <person name="Dead R."/>
            <person name="Young S."/>
            <person name="Zeng Q."/>
            <person name="Koehrsen M."/>
            <person name="Alvarado L."/>
            <person name="Berlin A."/>
            <person name="Chapman S.B."/>
            <person name="Chen Z."/>
            <person name="Freedman E."/>
            <person name="Gellesch M."/>
            <person name="Goldberg J."/>
            <person name="Griggs A."/>
            <person name="Gujja S."/>
            <person name="Heilman E.R."/>
            <person name="Heiman D."/>
            <person name="Hepburn T."/>
            <person name="Howarth C."/>
            <person name="Jen D."/>
            <person name="Larson L."/>
            <person name="Mehta T."/>
            <person name="Neiman D."/>
            <person name="Pearson M."/>
            <person name="Roberts A."/>
            <person name="Saif S."/>
            <person name="Shea T."/>
            <person name="Shenoy N."/>
            <person name="Sisk P."/>
            <person name="Stolte C."/>
            <person name="Sykes S."/>
            <person name="Walk T."/>
            <person name="White J."/>
            <person name="Yandava C."/>
            <person name="Haas B."/>
            <person name="Nusbaum C."/>
            <person name="Birren B."/>
        </authorList>
    </citation>
    <scope>NUCLEOTIDE SEQUENCE</scope>
    <source>
        <strain evidence="3">R3-111a-1</strain>
    </source>
</reference>
<dbReference type="HOGENOM" id="CLU_1343326_0_0_1"/>
<organism evidence="3">
    <name type="scientific">Gaeumannomyces tritici (strain R3-111a-1)</name>
    <name type="common">Wheat and barley take-all root rot fungus</name>
    <name type="synonym">Gaeumannomyces graminis var. tritici</name>
    <dbReference type="NCBI Taxonomy" id="644352"/>
    <lineage>
        <taxon>Eukaryota</taxon>
        <taxon>Fungi</taxon>
        <taxon>Dikarya</taxon>
        <taxon>Ascomycota</taxon>
        <taxon>Pezizomycotina</taxon>
        <taxon>Sordariomycetes</taxon>
        <taxon>Sordariomycetidae</taxon>
        <taxon>Magnaporthales</taxon>
        <taxon>Magnaporthaceae</taxon>
        <taxon>Gaeumannomyces</taxon>
    </lineage>
</organism>
<dbReference type="EnsemblFungi" id="EJT79067">
    <property type="protein sequence ID" value="EJT79067"/>
    <property type="gene ID" value="GGTG_04156"/>
</dbReference>
<feature type="region of interest" description="Disordered" evidence="1">
    <location>
        <begin position="1"/>
        <end position="24"/>
    </location>
</feature>
<keyword evidence="2" id="KW-1133">Transmembrane helix</keyword>
<reference evidence="5" key="1">
    <citation type="submission" date="2010-07" db="EMBL/GenBank/DDBJ databases">
        <title>The genome sequence of Gaeumannomyces graminis var. tritici strain R3-111a-1.</title>
        <authorList>
            <consortium name="The Broad Institute Genome Sequencing Platform"/>
            <person name="Ma L.-J."/>
            <person name="Dead R."/>
            <person name="Young S."/>
            <person name="Zeng Q."/>
            <person name="Koehrsen M."/>
            <person name="Alvarado L."/>
            <person name="Berlin A."/>
            <person name="Chapman S.B."/>
            <person name="Chen Z."/>
            <person name="Freedman E."/>
            <person name="Gellesch M."/>
            <person name="Goldberg J."/>
            <person name="Griggs A."/>
            <person name="Gujja S."/>
            <person name="Heilman E.R."/>
            <person name="Heiman D."/>
            <person name="Hepburn T."/>
            <person name="Howarth C."/>
            <person name="Jen D."/>
            <person name="Larson L."/>
            <person name="Mehta T."/>
            <person name="Neiman D."/>
            <person name="Pearson M."/>
            <person name="Roberts A."/>
            <person name="Saif S."/>
            <person name="Shea T."/>
            <person name="Shenoy N."/>
            <person name="Sisk P."/>
            <person name="Stolte C."/>
            <person name="Sykes S."/>
            <person name="Walk T."/>
            <person name="White J."/>
            <person name="Yandava C."/>
            <person name="Haas B."/>
            <person name="Nusbaum C."/>
            <person name="Birren B."/>
        </authorList>
    </citation>
    <scope>NUCLEOTIDE SEQUENCE [LARGE SCALE GENOMIC DNA]</scope>
    <source>
        <strain evidence="5">R3-111a-1</strain>
    </source>
</reference>
<reference evidence="4" key="5">
    <citation type="submission" date="2018-04" db="UniProtKB">
        <authorList>
            <consortium name="EnsemblFungi"/>
        </authorList>
    </citation>
    <scope>IDENTIFICATION</scope>
    <source>
        <strain evidence="4">R3-111a-1</strain>
    </source>
</reference>